<keyword evidence="2" id="KW-0238">DNA-binding</keyword>
<evidence type="ECO:0000256" key="2">
    <source>
        <dbReference type="ARBA" id="ARBA00023125"/>
    </source>
</evidence>
<proteinExistence type="predicted"/>
<dbReference type="InterPro" id="IPR001845">
    <property type="entry name" value="HTH_ArsR_DNA-bd_dom"/>
</dbReference>
<sequence length="104" mass="12207">MELKQTCASEEVDLERMTQLFKALGDPSRVRILFQIFTSEACIHEIARKLNMSEPAVSHHIRILKMNGLVRWYRKGKNILYELDDDHVRSIISQGMEHVKELRN</sequence>
<evidence type="ECO:0000259" key="4">
    <source>
        <dbReference type="PROSITE" id="PS50987"/>
    </source>
</evidence>
<dbReference type="InterPro" id="IPR051011">
    <property type="entry name" value="Metal_resp_trans_reg"/>
</dbReference>
<dbReference type="Proteomes" id="UP000823850">
    <property type="component" value="Unassembled WGS sequence"/>
</dbReference>
<name>A0A9D2U4J0_9FIRM</name>
<protein>
    <submittedName>
        <fullName evidence="5">Metalloregulator ArsR/SmtB family transcription factor</fullName>
    </submittedName>
</protein>
<dbReference type="AlphaFoldDB" id="A0A9D2U4J0"/>
<keyword evidence="3" id="KW-0804">Transcription</keyword>
<dbReference type="GO" id="GO:0003700">
    <property type="term" value="F:DNA-binding transcription factor activity"/>
    <property type="evidence" value="ECO:0007669"/>
    <property type="project" value="InterPro"/>
</dbReference>
<dbReference type="GO" id="GO:0003677">
    <property type="term" value="F:DNA binding"/>
    <property type="evidence" value="ECO:0007669"/>
    <property type="project" value="UniProtKB-KW"/>
</dbReference>
<dbReference type="InterPro" id="IPR036388">
    <property type="entry name" value="WH-like_DNA-bd_sf"/>
</dbReference>
<feature type="domain" description="HTH arsR-type" evidence="4">
    <location>
        <begin position="9"/>
        <end position="103"/>
    </location>
</feature>
<dbReference type="InterPro" id="IPR011991">
    <property type="entry name" value="ArsR-like_HTH"/>
</dbReference>
<dbReference type="PRINTS" id="PR00778">
    <property type="entry name" value="HTHARSR"/>
</dbReference>
<dbReference type="PANTHER" id="PTHR43132:SF6">
    <property type="entry name" value="HTH-TYPE TRANSCRIPTIONAL REPRESSOR CZRA"/>
    <property type="match status" value="1"/>
</dbReference>
<reference evidence="5" key="1">
    <citation type="journal article" date="2021" name="PeerJ">
        <title>Extensive microbial diversity within the chicken gut microbiome revealed by metagenomics and culture.</title>
        <authorList>
            <person name="Gilroy R."/>
            <person name="Ravi A."/>
            <person name="Getino M."/>
            <person name="Pursley I."/>
            <person name="Horton D.L."/>
            <person name="Alikhan N.F."/>
            <person name="Baker D."/>
            <person name="Gharbi K."/>
            <person name="Hall N."/>
            <person name="Watson M."/>
            <person name="Adriaenssens E.M."/>
            <person name="Foster-Nyarko E."/>
            <person name="Jarju S."/>
            <person name="Secka A."/>
            <person name="Antonio M."/>
            <person name="Oren A."/>
            <person name="Chaudhuri R.R."/>
            <person name="La Ragione R."/>
            <person name="Hildebrand F."/>
            <person name="Pallen M.J."/>
        </authorList>
    </citation>
    <scope>NUCLEOTIDE SEQUENCE</scope>
    <source>
        <strain evidence="5">ChiW19-6364</strain>
    </source>
</reference>
<evidence type="ECO:0000313" key="6">
    <source>
        <dbReference type="Proteomes" id="UP000823850"/>
    </source>
</evidence>
<dbReference type="CDD" id="cd00090">
    <property type="entry name" value="HTH_ARSR"/>
    <property type="match status" value="1"/>
</dbReference>
<dbReference type="Gene3D" id="1.10.10.10">
    <property type="entry name" value="Winged helix-like DNA-binding domain superfamily/Winged helix DNA-binding domain"/>
    <property type="match status" value="1"/>
</dbReference>
<dbReference type="SUPFAM" id="SSF46785">
    <property type="entry name" value="Winged helix' DNA-binding domain"/>
    <property type="match status" value="1"/>
</dbReference>
<organism evidence="5 6">
    <name type="scientific">Candidatus Blautia stercoripullorum</name>
    <dbReference type="NCBI Taxonomy" id="2838502"/>
    <lineage>
        <taxon>Bacteria</taxon>
        <taxon>Bacillati</taxon>
        <taxon>Bacillota</taxon>
        <taxon>Clostridia</taxon>
        <taxon>Lachnospirales</taxon>
        <taxon>Lachnospiraceae</taxon>
        <taxon>Blautia</taxon>
    </lineage>
</organism>
<dbReference type="PANTHER" id="PTHR43132">
    <property type="entry name" value="ARSENICAL RESISTANCE OPERON REPRESSOR ARSR-RELATED"/>
    <property type="match status" value="1"/>
</dbReference>
<dbReference type="Pfam" id="PF01022">
    <property type="entry name" value="HTH_5"/>
    <property type="match status" value="1"/>
</dbReference>
<reference evidence="5" key="2">
    <citation type="submission" date="2021-04" db="EMBL/GenBank/DDBJ databases">
        <authorList>
            <person name="Gilroy R."/>
        </authorList>
    </citation>
    <scope>NUCLEOTIDE SEQUENCE</scope>
    <source>
        <strain evidence="5">ChiW19-6364</strain>
    </source>
</reference>
<accession>A0A9D2U4J0</accession>
<evidence type="ECO:0000256" key="3">
    <source>
        <dbReference type="ARBA" id="ARBA00023163"/>
    </source>
</evidence>
<evidence type="ECO:0000256" key="1">
    <source>
        <dbReference type="ARBA" id="ARBA00023015"/>
    </source>
</evidence>
<gene>
    <name evidence="5" type="ORF">H9913_00495</name>
</gene>
<comment type="caution">
    <text evidence="5">The sequence shown here is derived from an EMBL/GenBank/DDBJ whole genome shotgun (WGS) entry which is preliminary data.</text>
</comment>
<evidence type="ECO:0000313" key="5">
    <source>
        <dbReference type="EMBL" id="HJD38478.1"/>
    </source>
</evidence>
<keyword evidence="1" id="KW-0805">Transcription regulation</keyword>
<dbReference type="SMART" id="SM00418">
    <property type="entry name" value="HTH_ARSR"/>
    <property type="match status" value="1"/>
</dbReference>
<dbReference type="InterPro" id="IPR036390">
    <property type="entry name" value="WH_DNA-bd_sf"/>
</dbReference>
<dbReference type="NCBIfam" id="NF033788">
    <property type="entry name" value="HTH_metalloreg"/>
    <property type="match status" value="1"/>
</dbReference>
<dbReference type="EMBL" id="DWUX01000006">
    <property type="protein sequence ID" value="HJD38478.1"/>
    <property type="molecule type" value="Genomic_DNA"/>
</dbReference>
<dbReference type="PROSITE" id="PS50987">
    <property type="entry name" value="HTH_ARSR_2"/>
    <property type="match status" value="1"/>
</dbReference>